<evidence type="ECO:0000313" key="2">
    <source>
        <dbReference type="Proteomes" id="UP000584374"/>
    </source>
</evidence>
<gene>
    <name evidence="1" type="ORF">BJ970_007168</name>
</gene>
<comment type="caution">
    <text evidence="1">The sequence shown here is derived from an EMBL/GenBank/DDBJ whole genome shotgun (WGS) entry which is preliminary data.</text>
</comment>
<keyword evidence="2" id="KW-1185">Reference proteome</keyword>
<evidence type="ECO:0000313" key="1">
    <source>
        <dbReference type="EMBL" id="MBB5159569.1"/>
    </source>
</evidence>
<organism evidence="1 2">
    <name type="scientific">Saccharopolyspora phatthalungensis</name>
    <dbReference type="NCBI Taxonomy" id="664693"/>
    <lineage>
        <taxon>Bacteria</taxon>
        <taxon>Bacillati</taxon>
        <taxon>Actinomycetota</taxon>
        <taxon>Actinomycetes</taxon>
        <taxon>Pseudonocardiales</taxon>
        <taxon>Pseudonocardiaceae</taxon>
        <taxon>Saccharopolyspora</taxon>
    </lineage>
</organism>
<dbReference type="RefSeq" id="WP_184732020.1">
    <property type="nucleotide sequence ID" value="NZ_JACHIW010000002.1"/>
</dbReference>
<protein>
    <submittedName>
        <fullName evidence="1">Uncharacterized protein</fullName>
    </submittedName>
</protein>
<reference evidence="1 2" key="1">
    <citation type="submission" date="2020-08" db="EMBL/GenBank/DDBJ databases">
        <title>Sequencing the genomes of 1000 actinobacteria strains.</title>
        <authorList>
            <person name="Klenk H.-P."/>
        </authorList>
    </citation>
    <scope>NUCLEOTIDE SEQUENCE [LARGE SCALE GENOMIC DNA]</scope>
    <source>
        <strain evidence="1 2">DSM 45584</strain>
    </source>
</reference>
<accession>A0A840QJY4</accession>
<proteinExistence type="predicted"/>
<dbReference type="AlphaFoldDB" id="A0A840QJY4"/>
<sequence length="47" mass="5078">MYRNLFIGAWICDQEGTRATPGPDSARTVYRTHAEAVRAAIGVGAAR</sequence>
<dbReference type="EMBL" id="JACHIW010000002">
    <property type="protein sequence ID" value="MBB5159569.1"/>
    <property type="molecule type" value="Genomic_DNA"/>
</dbReference>
<name>A0A840QJY4_9PSEU</name>
<dbReference type="Proteomes" id="UP000584374">
    <property type="component" value="Unassembled WGS sequence"/>
</dbReference>